<dbReference type="CDD" id="cd09272">
    <property type="entry name" value="RNase_HI_RT_Ty1"/>
    <property type="match status" value="1"/>
</dbReference>
<feature type="compositionally biased region" description="Polar residues" evidence="1">
    <location>
        <begin position="40"/>
        <end position="51"/>
    </location>
</feature>
<dbReference type="PANTHER" id="PTHR11439">
    <property type="entry name" value="GAG-POL-RELATED RETROTRANSPOSON"/>
    <property type="match status" value="1"/>
</dbReference>
<dbReference type="SUPFAM" id="SSF56672">
    <property type="entry name" value="DNA/RNA polymerases"/>
    <property type="match status" value="1"/>
</dbReference>
<dbReference type="EMBL" id="JACGWN010000004">
    <property type="protein sequence ID" value="KAL0453673.1"/>
    <property type="molecule type" value="Genomic_DNA"/>
</dbReference>
<sequence>MKQLLTVVSLAFQNESDTDVYAIPADTRCEELLLEESSEATPQTDTVTSSAPIVPTNDIPVLRRSTRVSQQPERYEFLGLTGQLDNDPKTYGEEMSDIDSKKWIEAMKSEMDSMSSNKVWTLVDPPKSVKPVGCKWVYKRKFGPDGEVTTFKARLVAKGYTQRPGVDFEEIYSPVAMAKSIRIMLAIAVWYDYEIWQMDVKMAFLNGSIYGLKQASQSWNIHFDEVIRGYDFIKNDFDPCVYKKVSGSSVAFLVLYVDDILLIGNDVKMLGDTKAWLSTQFSMKDLGEASYILGIKIIRDRSKRMLGMTQTSYVQKVLKRFKMKNSKRGFLPVRHGVKLSKKQSPKTDEELRKMFDTPYASAVGSIQYVVQCTRPDIAFALSVTSRYQACAGEAHWTAVKTILKYLRRTKDMFLIYGGGELILEGYSNASFQSDEDDAKSQSGFVFKLNGGVVAWKSSKEDTTADSTTEAEYKAASEAAKEAVWMKNYIQELGAVPSIAEPVVIFCDNNGAIAQAKEPRSHHRSKHILRRYHLLREMVGIGDVRMDRVTSAENMADPLTKPVSQIAHAQHVGKMGLRNMSDWL</sequence>
<name>A0AAW2XI50_9LAMI</name>
<evidence type="ECO:0000259" key="2">
    <source>
        <dbReference type="Pfam" id="PF07727"/>
    </source>
</evidence>
<accession>A0AAW2XI50</accession>
<evidence type="ECO:0000256" key="1">
    <source>
        <dbReference type="SAM" id="MobiDB-lite"/>
    </source>
</evidence>
<comment type="caution">
    <text evidence="3">The sequence shown here is derived from an EMBL/GenBank/DDBJ whole genome shotgun (WGS) entry which is preliminary data.</text>
</comment>
<dbReference type="InterPro" id="IPR013103">
    <property type="entry name" value="RVT_2"/>
</dbReference>
<dbReference type="Pfam" id="PF07727">
    <property type="entry name" value="RVT_2"/>
    <property type="match status" value="1"/>
</dbReference>
<organism evidence="3">
    <name type="scientific">Sesamum latifolium</name>
    <dbReference type="NCBI Taxonomy" id="2727402"/>
    <lineage>
        <taxon>Eukaryota</taxon>
        <taxon>Viridiplantae</taxon>
        <taxon>Streptophyta</taxon>
        <taxon>Embryophyta</taxon>
        <taxon>Tracheophyta</taxon>
        <taxon>Spermatophyta</taxon>
        <taxon>Magnoliopsida</taxon>
        <taxon>eudicotyledons</taxon>
        <taxon>Gunneridae</taxon>
        <taxon>Pentapetalae</taxon>
        <taxon>asterids</taxon>
        <taxon>lamiids</taxon>
        <taxon>Lamiales</taxon>
        <taxon>Pedaliaceae</taxon>
        <taxon>Sesamum</taxon>
    </lineage>
</organism>
<reference evidence="3" key="1">
    <citation type="submission" date="2020-06" db="EMBL/GenBank/DDBJ databases">
        <authorList>
            <person name="Li T."/>
            <person name="Hu X."/>
            <person name="Zhang T."/>
            <person name="Song X."/>
            <person name="Zhang H."/>
            <person name="Dai N."/>
            <person name="Sheng W."/>
            <person name="Hou X."/>
            <person name="Wei L."/>
        </authorList>
    </citation>
    <scope>NUCLEOTIDE SEQUENCE</scope>
    <source>
        <strain evidence="3">KEN1</strain>
        <tissue evidence="3">Leaf</tissue>
    </source>
</reference>
<dbReference type="PANTHER" id="PTHR11439:SF496">
    <property type="entry name" value="RNA-DIRECTED DNA POLYMERASE"/>
    <property type="match status" value="1"/>
</dbReference>
<feature type="domain" description="Reverse transcriptase Ty1/copia-type" evidence="2">
    <location>
        <begin position="117"/>
        <end position="209"/>
    </location>
</feature>
<gene>
    <name evidence="3" type="ORF">Slati_1345400</name>
</gene>
<proteinExistence type="predicted"/>
<dbReference type="AlphaFoldDB" id="A0AAW2XI50"/>
<dbReference type="InterPro" id="IPR043502">
    <property type="entry name" value="DNA/RNA_pol_sf"/>
</dbReference>
<protein>
    <submittedName>
        <fullName evidence="3">Retrovirus-related Pol polyprotein from transposon TNT 1-94</fullName>
    </submittedName>
</protein>
<reference evidence="3" key="2">
    <citation type="journal article" date="2024" name="Plant">
        <title>Genomic evolution and insights into agronomic trait innovations of Sesamum species.</title>
        <authorList>
            <person name="Miao H."/>
            <person name="Wang L."/>
            <person name="Qu L."/>
            <person name="Liu H."/>
            <person name="Sun Y."/>
            <person name="Le M."/>
            <person name="Wang Q."/>
            <person name="Wei S."/>
            <person name="Zheng Y."/>
            <person name="Lin W."/>
            <person name="Duan Y."/>
            <person name="Cao H."/>
            <person name="Xiong S."/>
            <person name="Wang X."/>
            <person name="Wei L."/>
            <person name="Li C."/>
            <person name="Ma Q."/>
            <person name="Ju M."/>
            <person name="Zhao R."/>
            <person name="Li G."/>
            <person name="Mu C."/>
            <person name="Tian Q."/>
            <person name="Mei H."/>
            <person name="Zhang T."/>
            <person name="Gao T."/>
            <person name="Zhang H."/>
        </authorList>
    </citation>
    <scope>NUCLEOTIDE SEQUENCE</scope>
    <source>
        <strain evidence="3">KEN1</strain>
    </source>
</reference>
<evidence type="ECO:0000313" key="3">
    <source>
        <dbReference type="EMBL" id="KAL0453673.1"/>
    </source>
</evidence>
<feature type="region of interest" description="Disordered" evidence="1">
    <location>
        <begin position="36"/>
        <end position="56"/>
    </location>
</feature>